<evidence type="ECO:0000313" key="7">
    <source>
        <dbReference type="EMBL" id="AST57015.1"/>
    </source>
</evidence>
<evidence type="ECO:0000259" key="6">
    <source>
        <dbReference type="Pfam" id="PF00496"/>
    </source>
</evidence>
<dbReference type="FunFam" id="3.90.76.10:FF:000001">
    <property type="entry name" value="Oligopeptide ABC transporter substrate-binding protein"/>
    <property type="match status" value="1"/>
</dbReference>
<dbReference type="FunFam" id="3.10.105.10:FF:000001">
    <property type="entry name" value="Oligopeptide ABC transporter, oligopeptide-binding protein"/>
    <property type="match status" value="1"/>
</dbReference>
<protein>
    <submittedName>
        <fullName evidence="7">Peptide ABC transporter substrate-binding protein</fullName>
    </submittedName>
</protein>
<proteinExistence type="inferred from homology"/>
<feature type="chain" id="PRO_5038390457" evidence="5">
    <location>
        <begin position="24"/>
        <end position="544"/>
    </location>
</feature>
<dbReference type="PANTHER" id="PTHR30290">
    <property type="entry name" value="PERIPLASMIC BINDING COMPONENT OF ABC TRANSPORTER"/>
    <property type="match status" value="1"/>
</dbReference>
<dbReference type="PROSITE" id="PS51257">
    <property type="entry name" value="PROKAR_LIPOPROTEIN"/>
    <property type="match status" value="1"/>
</dbReference>
<dbReference type="InterPro" id="IPR030678">
    <property type="entry name" value="Peptide/Ni-bd"/>
</dbReference>
<feature type="signal peptide" evidence="5">
    <location>
        <begin position="1"/>
        <end position="23"/>
    </location>
</feature>
<evidence type="ECO:0000256" key="1">
    <source>
        <dbReference type="ARBA" id="ARBA00004193"/>
    </source>
</evidence>
<dbReference type="GO" id="GO:0030288">
    <property type="term" value="C:outer membrane-bounded periplasmic space"/>
    <property type="evidence" value="ECO:0007669"/>
    <property type="project" value="UniProtKB-ARBA"/>
</dbReference>
<name>A0A223HXK9_THETR</name>
<dbReference type="SUPFAM" id="SSF53850">
    <property type="entry name" value="Periplasmic binding protein-like II"/>
    <property type="match status" value="1"/>
</dbReference>
<keyword evidence="4 5" id="KW-0732">Signal</keyword>
<sequence>MRKFLIYFLVLTFLAASILTGCGNNGSNSSTAQSKSNSTKQVLHLNFGDEPPLLDPAKSTDGVSFQILNSVLEGLVRLGADEKPKEGSGLAKSWEVSNDGLTYIFHLKDNIKWSDGNPITAYDFEYSWKRALDPKTASEYAYIMYPIKNAEAYNSGQASADSVGVKALDDKTLKVELQEPTPYFLSLTAFITYLPLEKSFVEKEGDKLASSPSDLVYSGPFVLKTWNHEQNIVLVKNDNYWDKNNVKLSEIDFDMVKDLNTVAQGYDSGQYDEINIIGDYVPKYKDQVKVHPNGFTYFLGFNNLNPIFKNANIRKAFTLAIDRKSFTENVLKDGSIPAYAFVPNGITGLNGDFRKEAGEALFKEDVNEAKSLLKKGMKELNITKLPKITLLADDTDVAKKEAQAIQQFWKNNLGVDVTIQNVSYKIRLQMFSKQQYDVCLTRWGADYNDPMTFLDLWTTNAGNNNVKYSNPKYDELIKEAKSTNDNAVRMEKMKEAEKILMDDMPVGPLFYSATAYVQRDYVKGWVRHSVGVDSDWKWTYIENH</sequence>
<dbReference type="Pfam" id="PF00496">
    <property type="entry name" value="SBP_bac_5"/>
    <property type="match status" value="1"/>
</dbReference>
<dbReference type="PANTHER" id="PTHR30290:SF79">
    <property type="entry name" value="DIPEPTIDE-BINDING PROTEIN DPPE"/>
    <property type="match status" value="1"/>
</dbReference>
<keyword evidence="3" id="KW-0813">Transport</keyword>
<accession>A0A223HXK9</accession>
<evidence type="ECO:0000256" key="2">
    <source>
        <dbReference type="ARBA" id="ARBA00005695"/>
    </source>
</evidence>
<evidence type="ECO:0000256" key="5">
    <source>
        <dbReference type="SAM" id="SignalP"/>
    </source>
</evidence>
<dbReference type="Gene3D" id="3.40.190.10">
    <property type="entry name" value="Periplasmic binding protein-like II"/>
    <property type="match status" value="1"/>
</dbReference>
<dbReference type="CDD" id="cd08504">
    <property type="entry name" value="PBP2_OppA"/>
    <property type="match status" value="1"/>
</dbReference>
<dbReference type="AlphaFoldDB" id="A0A223HXK9"/>
<dbReference type="GO" id="GO:1904680">
    <property type="term" value="F:peptide transmembrane transporter activity"/>
    <property type="evidence" value="ECO:0007669"/>
    <property type="project" value="TreeGrafter"/>
</dbReference>
<dbReference type="InterPro" id="IPR023765">
    <property type="entry name" value="SBP_5_CS"/>
</dbReference>
<comment type="similarity">
    <text evidence="2">Belongs to the bacterial solute-binding protein 5 family.</text>
</comment>
<evidence type="ECO:0000313" key="8">
    <source>
        <dbReference type="Proteomes" id="UP000214975"/>
    </source>
</evidence>
<dbReference type="Gene3D" id="3.10.105.10">
    <property type="entry name" value="Dipeptide-binding Protein, Domain 3"/>
    <property type="match status" value="1"/>
</dbReference>
<reference evidence="7 8" key="1">
    <citation type="submission" date="2016-08" db="EMBL/GenBank/DDBJ databases">
        <title>A novel genetic cassette of butanologenic Thermoanaerobacterium thermosaccharolyticum that directly convert cellulose to butanol.</title>
        <authorList>
            <person name="Li T."/>
            <person name="He J."/>
        </authorList>
    </citation>
    <scope>NUCLEOTIDE SEQUENCE [LARGE SCALE GENOMIC DNA]</scope>
    <source>
        <strain evidence="7 8">TG57</strain>
    </source>
</reference>
<evidence type="ECO:0000256" key="4">
    <source>
        <dbReference type="ARBA" id="ARBA00022729"/>
    </source>
</evidence>
<comment type="subcellular location">
    <subcellularLocation>
        <location evidence="1">Cell membrane</location>
        <topology evidence="1">Lipid-anchor</topology>
    </subcellularLocation>
</comment>
<feature type="domain" description="Solute-binding protein family 5" evidence="6">
    <location>
        <begin position="89"/>
        <end position="465"/>
    </location>
</feature>
<evidence type="ECO:0000256" key="3">
    <source>
        <dbReference type="ARBA" id="ARBA00022448"/>
    </source>
</evidence>
<organism evidence="7 8">
    <name type="scientific">Thermoanaerobacterium thermosaccharolyticum</name>
    <name type="common">Clostridium thermosaccharolyticum</name>
    <dbReference type="NCBI Taxonomy" id="1517"/>
    <lineage>
        <taxon>Bacteria</taxon>
        <taxon>Bacillati</taxon>
        <taxon>Bacillota</taxon>
        <taxon>Clostridia</taxon>
        <taxon>Thermoanaerobacterales</taxon>
        <taxon>Thermoanaerobacteraceae</taxon>
        <taxon>Thermoanaerobacterium</taxon>
    </lineage>
</organism>
<dbReference type="Proteomes" id="UP000214975">
    <property type="component" value="Chromosome"/>
</dbReference>
<dbReference type="PROSITE" id="PS01040">
    <property type="entry name" value="SBP_BACTERIAL_5"/>
    <property type="match status" value="1"/>
</dbReference>
<dbReference type="InterPro" id="IPR039424">
    <property type="entry name" value="SBP_5"/>
</dbReference>
<dbReference type="InterPro" id="IPR000914">
    <property type="entry name" value="SBP_5_dom"/>
</dbReference>
<dbReference type="PIRSF" id="PIRSF002741">
    <property type="entry name" value="MppA"/>
    <property type="match status" value="1"/>
</dbReference>
<dbReference type="Gene3D" id="3.90.76.10">
    <property type="entry name" value="Dipeptide-binding Protein, Domain 1"/>
    <property type="match status" value="1"/>
</dbReference>
<dbReference type="EMBL" id="CP016893">
    <property type="protein sequence ID" value="AST57015.1"/>
    <property type="molecule type" value="Genomic_DNA"/>
</dbReference>
<dbReference type="RefSeq" id="WP_094396986.1">
    <property type="nucleotide sequence ID" value="NZ_CP016893.1"/>
</dbReference>
<gene>
    <name evidence="7" type="ORF">Thert_00879</name>
</gene>
<dbReference type="GO" id="GO:0043190">
    <property type="term" value="C:ATP-binding cassette (ABC) transporter complex"/>
    <property type="evidence" value="ECO:0007669"/>
    <property type="project" value="InterPro"/>
</dbReference>
<dbReference type="GO" id="GO:0015833">
    <property type="term" value="P:peptide transport"/>
    <property type="evidence" value="ECO:0007669"/>
    <property type="project" value="TreeGrafter"/>
</dbReference>